<evidence type="ECO:0000256" key="2">
    <source>
        <dbReference type="ARBA" id="ARBA00009773"/>
    </source>
</evidence>
<sequence>MSRLPRPTASTVFLWGLLAVFGVVTVWLFLPYLQYALLAGLLGYVLYPISSRLSRYLGRTLGAALTVVLATVAVVAPVVFIVGIAVQQATSILQGVTESMVIDAGDALLARLGVGADTMDVVDMLVASMQNGSRGLVGNVFTVVGATAQFLIGLVVFVFLFYYLLRDGDRLVAWTRTVSPLERDEMDDLLERCDRLLWASLVGTVVVAAVQAALTGVAFAALNFSNSVFWTLVTFLLSLLPVIGASVVWIPASIYLLVVGRTIDAVVLFVAGTFIISGSDNLIRPFVVQHSAHLNTGLVVVGLFGGLAVFGFLGLFIGPVVVGMAKHLAEVVARRHGADARGQ</sequence>
<feature type="transmembrane region" description="Helical" evidence="6">
    <location>
        <begin position="297"/>
        <end position="325"/>
    </location>
</feature>
<evidence type="ECO:0000256" key="6">
    <source>
        <dbReference type="SAM" id="Phobius"/>
    </source>
</evidence>
<feature type="transmembrane region" description="Helical" evidence="6">
    <location>
        <begin position="254"/>
        <end position="277"/>
    </location>
</feature>
<dbReference type="AlphaFoldDB" id="A0ABD5RHR9"/>
<feature type="transmembrane region" description="Helical" evidence="6">
    <location>
        <begin position="140"/>
        <end position="165"/>
    </location>
</feature>
<evidence type="ECO:0000256" key="4">
    <source>
        <dbReference type="ARBA" id="ARBA00022989"/>
    </source>
</evidence>
<evidence type="ECO:0000313" key="8">
    <source>
        <dbReference type="Proteomes" id="UP001596099"/>
    </source>
</evidence>
<keyword evidence="3 6" id="KW-0812">Transmembrane</keyword>
<protein>
    <submittedName>
        <fullName evidence="7">AI-2E family transporter</fullName>
    </submittedName>
</protein>
<feature type="transmembrane region" description="Helical" evidence="6">
    <location>
        <begin position="228"/>
        <end position="249"/>
    </location>
</feature>
<name>A0ABD5RHR9_9EURY</name>
<comment type="similarity">
    <text evidence="2">Belongs to the autoinducer-2 exporter (AI-2E) (TC 2.A.86) family.</text>
</comment>
<dbReference type="PANTHER" id="PTHR21716:SF4">
    <property type="entry name" value="TRANSMEMBRANE PROTEIN 245"/>
    <property type="match status" value="1"/>
</dbReference>
<evidence type="ECO:0000256" key="1">
    <source>
        <dbReference type="ARBA" id="ARBA00004141"/>
    </source>
</evidence>
<comment type="caution">
    <text evidence="7">The sequence shown here is derived from an EMBL/GenBank/DDBJ whole genome shotgun (WGS) entry which is preliminary data.</text>
</comment>
<dbReference type="PANTHER" id="PTHR21716">
    <property type="entry name" value="TRANSMEMBRANE PROTEIN"/>
    <property type="match status" value="1"/>
</dbReference>
<proteinExistence type="inferred from homology"/>
<dbReference type="Pfam" id="PF01594">
    <property type="entry name" value="AI-2E_transport"/>
    <property type="match status" value="1"/>
</dbReference>
<gene>
    <name evidence="7" type="ORF">ACFPYI_02100</name>
</gene>
<evidence type="ECO:0000256" key="3">
    <source>
        <dbReference type="ARBA" id="ARBA00022692"/>
    </source>
</evidence>
<dbReference type="RefSeq" id="WP_247418780.1">
    <property type="nucleotide sequence ID" value="NZ_JALLGW010000002.1"/>
</dbReference>
<keyword evidence="8" id="KW-1185">Reference proteome</keyword>
<comment type="subcellular location">
    <subcellularLocation>
        <location evidence="1">Membrane</location>
        <topology evidence="1">Multi-pass membrane protein</topology>
    </subcellularLocation>
</comment>
<feature type="transmembrane region" description="Helical" evidence="6">
    <location>
        <begin position="32"/>
        <end position="49"/>
    </location>
</feature>
<feature type="transmembrane region" description="Helical" evidence="6">
    <location>
        <begin position="196"/>
        <end position="222"/>
    </location>
</feature>
<reference evidence="7 8" key="1">
    <citation type="journal article" date="2019" name="Int. J. Syst. Evol. Microbiol.">
        <title>The Global Catalogue of Microorganisms (GCM) 10K type strain sequencing project: providing services to taxonomists for standard genome sequencing and annotation.</title>
        <authorList>
            <consortium name="The Broad Institute Genomics Platform"/>
            <consortium name="The Broad Institute Genome Sequencing Center for Infectious Disease"/>
            <person name="Wu L."/>
            <person name="Ma J."/>
        </authorList>
    </citation>
    <scope>NUCLEOTIDE SEQUENCE [LARGE SCALE GENOMIC DNA]</scope>
    <source>
        <strain evidence="7 8">CGMCC 1.12543</strain>
    </source>
</reference>
<dbReference type="Proteomes" id="UP001596099">
    <property type="component" value="Unassembled WGS sequence"/>
</dbReference>
<feature type="transmembrane region" description="Helical" evidence="6">
    <location>
        <begin position="61"/>
        <end position="86"/>
    </location>
</feature>
<dbReference type="InterPro" id="IPR002549">
    <property type="entry name" value="AI-2E-like"/>
</dbReference>
<organism evidence="7 8">
    <name type="scientific">Halomarina salina</name>
    <dbReference type="NCBI Taxonomy" id="1872699"/>
    <lineage>
        <taxon>Archaea</taxon>
        <taxon>Methanobacteriati</taxon>
        <taxon>Methanobacteriota</taxon>
        <taxon>Stenosarchaea group</taxon>
        <taxon>Halobacteria</taxon>
        <taxon>Halobacteriales</taxon>
        <taxon>Natronomonadaceae</taxon>
        <taxon>Halomarina</taxon>
    </lineage>
</organism>
<evidence type="ECO:0000256" key="5">
    <source>
        <dbReference type="ARBA" id="ARBA00023136"/>
    </source>
</evidence>
<dbReference type="GO" id="GO:0016020">
    <property type="term" value="C:membrane"/>
    <property type="evidence" value="ECO:0007669"/>
    <property type="project" value="UniProtKB-SubCell"/>
</dbReference>
<keyword evidence="4 6" id="KW-1133">Transmembrane helix</keyword>
<evidence type="ECO:0000313" key="7">
    <source>
        <dbReference type="EMBL" id="MFC5970113.1"/>
    </source>
</evidence>
<dbReference type="EMBL" id="JBHSQH010000001">
    <property type="protein sequence ID" value="MFC5970113.1"/>
    <property type="molecule type" value="Genomic_DNA"/>
</dbReference>
<accession>A0ABD5RHR9</accession>
<keyword evidence="5 6" id="KW-0472">Membrane</keyword>